<keyword evidence="3" id="KW-0285">Flavoprotein</keyword>
<dbReference type="EMBL" id="VENP01000077">
    <property type="protein sequence ID" value="TNU72964.1"/>
    <property type="molecule type" value="Genomic_DNA"/>
</dbReference>
<dbReference type="PANTHER" id="PTHR42973">
    <property type="entry name" value="BINDING OXIDOREDUCTASE, PUTATIVE (AFU_ORTHOLOGUE AFUA_1G17690)-RELATED"/>
    <property type="match status" value="1"/>
</dbReference>
<name>A0A5C5B8Z1_9MICO</name>
<feature type="region of interest" description="Disordered" evidence="6">
    <location>
        <begin position="1"/>
        <end position="35"/>
    </location>
</feature>
<dbReference type="GO" id="GO:0016491">
    <property type="term" value="F:oxidoreductase activity"/>
    <property type="evidence" value="ECO:0007669"/>
    <property type="project" value="UniProtKB-KW"/>
</dbReference>
<dbReference type="AlphaFoldDB" id="A0A5C5B8Z1"/>
<comment type="caution">
    <text evidence="8">The sequence shown here is derived from an EMBL/GenBank/DDBJ whole genome shotgun (WGS) entry which is preliminary data.</text>
</comment>
<evidence type="ECO:0000256" key="5">
    <source>
        <dbReference type="ARBA" id="ARBA00023002"/>
    </source>
</evidence>
<comment type="similarity">
    <text evidence="2">Belongs to the oxygen-dependent FAD-linked oxidoreductase family.</text>
</comment>
<dbReference type="InterPro" id="IPR016167">
    <property type="entry name" value="FAD-bd_PCMH_sub1"/>
</dbReference>
<keyword evidence="4" id="KW-0274">FAD</keyword>
<dbReference type="PROSITE" id="PS51387">
    <property type="entry name" value="FAD_PCMH"/>
    <property type="match status" value="1"/>
</dbReference>
<dbReference type="InterPro" id="IPR016166">
    <property type="entry name" value="FAD-bd_PCMH"/>
</dbReference>
<evidence type="ECO:0000259" key="7">
    <source>
        <dbReference type="PROSITE" id="PS51387"/>
    </source>
</evidence>
<dbReference type="Pfam" id="PF01565">
    <property type="entry name" value="FAD_binding_4"/>
    <property type="match status" value="1"/>
</dbReference>
<dbReference type="InterPro" id="IPR036318">
    <property type="entry name" value="FAD-bd_PCMH-like_sf"/>
</dbReference>
<evidence type="ECO:0000313" key="8">
    <source>
        <dbReference type="EMBL" id="TNU72964.1"/>
    </source>
</evidence>
<dbReference type="InterPro" id="IPR006094">
    <property type="entry name" value="Oxid_FAD_bind_N"/>
</dbReference>
<dbReference type="Gene3D" id="3.40.462.20">
    <property type="match status" value="1"/>
</dbReference>
<gene>
    <name evidence="8" type="ORF">FH969_13925</name>
</gene>
<evidence type="ECO:0000256" key="6">
    <source>
        <dbReference type="SAM" id="MobiDB-lite"/>
    </source>
</evidence>
<evidence type="ECO:0000256" key="1">
    <source>
        <dbReference type="ARBA" id="ARBA00001974"/>
    </source>
</evidence>
<reference evidence="8 9" key="1">
    <citation type="submission" date="2019-06" db="EMBL/GenBank/DDBJ databases">
        <title>Draft genome sequence of Miniimonas arenae KCTC 19750T isolated from sea sand.</title>
        <authorList>
            <person name="Park S.-J."/>
        </authorList>
    </citation>
    <scope>NUCLEOTIDE SEQUENCE [LARGE SCALE GENOMIC DNA]</scope>
    <source>
        <strain evidence="8 9">KCTC 19750</strain>
    </source>
</reference>
<dbReference type="PANTHER" id="PTHR42973:SF39">
    <property type="entry name" value="FAD-BINDING PCMH-TYPE DOMAIN-CONTAINING PROTEIN"/>
    <property type="match status" value="1"/>
</dbReference>
<evidence type="ECO:0000256" key="2">
    <source>
        <dbReference type="ARBA" id="ARBA00005466"/>
    </source>
</evidence>
<feature type="compositionally biased region" description="Polar residues" evidence="6">
    <location>
        <begin position="8"/>
        <end position="20"/>
    </location>
</feature>
<accession>A0A5C5B8Z1</accession>
<dbReference type="InterPro" id="IPR050416">
    <property type="entry name" value="FAD-linked_Oxidoreductase"/>
</dbReference>
<organism evidence="8 9">
    <name type="scientific">Miniimonas arenae</name>
    <dbReference type="NCBI Taxonomy" id="676201"/>
    <lineage>
        <taxon>Bacteria</taxon>
        <taxon>Bacillati</taxon>
        <taxon>Actinomycetota</taxon>
        <taxon>Actinomycetes</taxon>
        <taxon>Micrococcales</taxon>
        <taxon>Beutenbergiaceae</taxon>
        <taxon>Miniimonas</taxon>
    </lineage>
</organism>
<sequence>MSPLEPRMSSSVLPTAQTALPASPEPPAPPRRPDPGDIATLRAGLAGSLVLPGEPGWAAASAPWNVAVAERPNAVLVAANAGDVVAGVRLAVARGVKVAVTGPGHGASATLASTLRVSTDGLQRIEVDRAARTARVGAGVSWGVLQAALDGTGLTGPVGSSPSVSVVGLLLQGGYSWFSRRVGAAAGSLRAAEVVAADGSIRWIDDGVDPEAMAALRGGGGGFAAVTEVLLDLIEAPNLAGGRLMLPIEAASAVLAAYAAATRTAPPEITLWCSALRFPPLPELPEPLRGRAFVAVDAVSTAGLDALERALAGVRAAGPVVHDTVGVRTASGIPAICEEPVAPTPTVQRGFTLADLPDDAVAAFTAAVTQPGPHLAVQLRHTGGGPVLRDGLATAVADGYVVNALAVAPTPAAQEAAREANERLAVALAPWRGGRPLPSFVDPVDGLAAAYDGEQRARLDAVARRWDPEGTFVRSLA</sequence>
<evidence type="ECO:0000256" key="4">
    <source>
        <dbReference type="ARBA" id="ARBA00022827"/>
    </source>
</evidence>
<dbReference type="InterPro" id="IPR016169">
    <property type="entry name" value="FAD-bd_PCMH_sub2"/>
</dbReference>
<keyword evidence="9" id="KW-1185">Reference proteome</keyword>
<feature type="domain" description="FAD-binding PCMH-type" evidence="7">
    <location>
        <begin position="68"/>
        <end position="236"/>
    </location>
</feature>
<comment type="cofactor">
    <cofactor evidence="1">
        <name>FAD</name>
        <dbReference type="ChEBI" id="CHEBI:57692"/>
    </cofactor>
</comment>
<dbReference type="OrthoDB" id="9775082at2"/>
<proteinExistence type="inferred from homology"/>
<protein>
    <submittedName>
        <fullName evidence="8">FAD-dependent oxidoreductase</fullName>
    </submittedName>
</protein>
<evidence type="ECO:0000313" key="9">
    <source>
        <dbReference type="Proteomes" id="UP000313849"/>
    </source>
</evidence>
<evidence type="ECO:0000256" key="3">
    <source>
        <dbReference type="ARBA" id="ARBA00022630"/>
    </source>
</evidence>
<keyword evidence="5" id="KW-0560">Oxidoreductase</keyword>
<dbReference type="Gene3D" id="3.30.465.10">
    <property type="match status" value="1"/>
</dbReference>
<dbReference type="GO" id="GO:0071949">
    <property type="term" value="F:FAD binding"/>
    <property type="evidence" value="ECO:0007669"/>
    <property type="project" value="InterPro"/>
</dbReference>
<dbReference type="Proteomes" id="UP000313849">
    <property type="component" value="Unassembled WGS sequence"/>
</dbReference>
<dbReference type="Gene3D" id="3.30.43.10">
    <property type="entry name" value="Uridine Diphospho-n-acetylenolpyruvylglucosamine Reductase, domain 2"/>
    <property type="match status" value="1"/>
</dbReference>
<dbReference type="SUPFAM" id="SSF56176">
    <property type="entry name" value="FAD-binding/transporter-associated domain-like"/>
    <property type="match status" value="1"/>
</dbReference>